<protein>
    <submittedName>
        <fullName evidence="1">Uncharacterized protein</fullName>
    </submittedName>
</protein>
<proteinExistence type="predicted"/>
<accession>A0A0K2V380</accession>
<evidence type="ECO:0000313" key="1">
    <source>
        <dbReference type="EMBL" id="CDW44592.1"/>
    </source>
</evidence>
<reference evidence="1" key="1">
    <citation type="submission" date="2014-05" db="EMBL/GenBank/DDBJ databases">
        <authorList>
            <person name="Chronopoulou M."/>
        </authorList>
    </citation>
    <scope>NUCLEOTIDE SEQUENCE</scope>
    <source>
        <tissue evidence="1">Whole organism</tissue>
    </source>
</reference>
<organism evidence="1">
    <name type="scientific">Lepeophtheirus salmonis</name>
    <name type="common">Salmon louse</name>
    <name type="synonym">Caligus salmonis</name>
    <dbReference type="NCBI Taxonomy" id="72036"/>
    <lineage>
        <taxon>Eukaryota</taxon>
        <taxon>Metazoa</taxon>
        <taxon>Ecdysozoa</taxon>
        <taxon>Arthropoda</taxon>
        <taxon>Crustacea</taxon>
        <taxon>Multicrustacea</taxon>
        <taxon>Hexanauplia</taxon>
        <taxon>Copepoda</taxon>
        <taxon>Siphonostomatoida</taxon>
        <taxon>Caligidae</taxon>
        <taxon>Lepeophtheirus</taxon>
    </lineage>
</organism>
<name>A0A0K2V380_LEPSM</name>
<dbReference type="AlphaFoldDB" id="A0A0K2V380"/>
<dbReference type="EMBL" id="HACA01027231">
    <property type="protein sequence ID" value="CDW44592.1"/>
    <property type="molecule type" value="Transcribed_RNA"/>
</dbReference>
<sequence>MNMSIHTNSKCTIQRKV</sequence>